<sequence length="60" mass="6937">MDHLMVNNSRRPWTPETLEALQDCLLGVGDWEDWEEGSLKISSVLDYRLITCEADNIIMI</sequence>
<gene>
    <name evidence="1" type="ORF">SFRICE_005966</name>
</gene>
<name>A0A2H1V363_SPOFR</name>
<organism evidence="1">
    <name type="scientific">Spodoptera frugiperda</name>
    <name type="common">Fall armyworm</name>
    <dbReference type="NCBI Taxonomy" id="7108"/>
    <lineage>
        <taxon>Eukaryota</taxon>
        <taxon>Metazoa</taxon>
        <taxon>Ecdysozoa</taxon>
        <taxon>Arthropoda</taxon>
        <taxon>Hexapoda</taxon>
        <taxon>Insecta</taxon>
        <taxon>Pterygota</taxon>
        <taxon>Neoptera</taxon>
        <taxon>Endopterygota</taxon>
        <taxon>Lepidoptera</taxon>
        <taxon>Glossata</taxon>
        <taxon>Ditrysia</taxon>
        <taxon>Noctuoidea</taxon>
        <taxon>Noctuidae</taxon>
        <taxon>Amphipyrinae</taxon>
        <taxon>Spodoptera</taxon>
    </lineage>
</organism>
<dbReference type="EMBL" id="ODYU01000260">
    <property type="protein sequence ID" value="SOQ34724.1"/>
    <property type="molecule type" value="Genomic_DNA"/>
</dbReference>
<dbReference type="AlphaFoldDB" id="A0A2H1V363"/>
<protein>
    <submittedName>
        <fullName evidence="1">SFRICE_005966</fullName>
    </submittedName>
</protein>
<reference evidence="1" key="1">
    <citation type="submission" date="2016-07" db="EMBL/GenBank/DDBJ databases">
        <authorList>
            <person name="Bretaudeau A."/>
        </authorList>
    </citation>
    <scope>NUCLEOTIDE SEQUENCE</scope>
    <source>
        <strain evidence="1">Rice</strain>
        <tissue evidence="1">Whole body</tissue>
    </source>
</reference>
<accession>A0A2H1V363</accession>
<evidence type="ECO:0000313" key="1">
    <source>
        <dbReference type="EMBL" id="SOQ34724.1"/>
    </source>
</evidence>
<proteinExistence type="predicted"/>